<gene>
    <name evidence="3" type="ORF">F5891DRAFT_964873</name>
</gene>
<feature type="domain" description="CxC6 like cysteine cluster associated with KDZ" evidence="2">
    <location>
        <begin position="337"/>
        <end position="401"/>
    </location>
</feature>
<dbReference type="Pfam" id="PF18721">
    <property type="entry name" value="CxC6"/>
    <property type="match status" value="1"/>
</dbReference>
<protein>
    <recommendedName>
        <fullName evidence="5">CxC5 like cysteine cluster associated with KDZ domain-containing protein</fullName>
    </recommendedName>
</protein>
<evidence type="ECO:0000259" key="1">
    <source>
        <dbReference type="Pfam" id="PF18718"/>
    </source>
</evidence>
<keyword evidence="4" id="KW-1185">Reference proteome</keyword>
<dbReference type="Pfam" id="PF18718">
    <property type="entry name" value="CxC5"/>
    <property type="match status" value="1"/>
</dbReference>
<sequence>LQTVTMYNLNQLLQLLQCANPSGLKISLAAIFRFISLATSLKNDILLVQLGDQDLSKPPANLSPSLSCFLSASCDISIDDIPTFWFALKHVIWNEDCFGINDHLPTFSLYGHKHGITPYTLYPPSQTCATPGCSNIRKLITANQRPAVLYTLAQGPIATYSIDLKCEVCNVKFHHSFWVDHKVPQAECERTYYSDVPSIIHIGGHQFVETAVVRMWRSQCLLSWTSMSNCACLYNVALSKGASPPSDFPFGFEVTGDHVWSGIVQLSLIKDLGFRAETLTVCHGGDHKDRFTEAIRARNLHIQMYGQEELRHYCSKCTILYDDDGDGIPTSKLSVVVTDGVTVGHPCCSVHNCHDPLLNNHDRFCLKHLPLVNTCAIIGCNRVVVHSMKTCDTPTHQAVEKAYTERGQARFQLQERLQRTFATTSQQPMARLRAQFGRKRTHNEQLIVSPCGMILAQEMFFGAEGVASVIEMIKHMFCDETIKPGHIFYDNNCTLSYMVCNDPYFQNVGLLVDVFHFKCKHLEEDQWCQEHCNPTFFDELKGDNNTWLFNSSIAEQTNVWFGGYHSICREMTADRYVFLLDEMIIQKNRLLKVKLASQKRSPGNWPL</sequence>
<feature type="domain" description="CxC5 like cysteine cluster associated with KDZ" evidence="1">
    <location>
        <begin position="116"/>
        <end position="237"/>
    </location>
</feature>
<evidence type="ECO:0000259" key="2">
    <source>
        <dbReference type="Pfam" id="PF18721"/>
    </source>
</evidence>
<feature type="non-terminal residue" evidence="3">
    <location>
        <position position="1"/>
    </location>
</feature>
<accession>A0AAD4DQT0</accession>
<dbReference type="RefSeq" id="XP_041217782.1">
    <property type="nucleotide sequence ID" value="XM_041376122.1"/>
</dbReference>
<reference evidence="3" key="1">
    <citation type="journal article" date="2020" name="New Phytol.">
        <title>Comparative genomics reveals dynamic genome evolution in host specialist ectomycorrhizal fungi.</title>
        <authorList>
            <person name="Lofgren L.A."/>
            <person name="Nguyen N.H."/>
            <person name="Vilgalys R."/>
            <person name="Ruytinx J."/>
            <person name="Liao H.L."/>
            <person name="Branco S."/>
            <person name="Kuo A."/>
            <person name="LaButti K."/>
            <person name="Lipzen A."/>
            <person name="Andreopoulos W."/>
            <person name="Pangilinan J."/>
            <person name="Riley R."/>
            <person name="Hundley H."/>
            <person name="Na H."/>
            <person name="Barry K."/>
            <person name="Grigoriev I.V."/>
            <person name="Stajich J.E."/>
            <person name="Kennedy P.G."/>
        </authorList>
    </citation>
    <scope>NUCLEOTIDE SEQUENCE</scope>
    <source>
        <strain evidence="3">FC203</strain>
    </source>
</reference>
<evidence type="ECO:0008006" key="5">
    <source>
        <dbReference type="Google" id="ProtNLM"/>
    </source>
</evidence>
<evidence type="ECO:0000313" key="3">
    <source>
        <dbReference type="EMBL" id="KAG1890516.1"/>
    </source>
</evidence>
<dbReference type="InterPro" id="IPR041539">
    <property type="entry name" value="CxC5"/>
</dbReference>
<comment type="caution">
    <text evidence="3">The sequence shown here is derived from an EMBL/GenBank/DDBJ whole genome shotgun (WGS) entry which is preliminary data.</text>
</comment>
<evidence type="ECO:0000313" key="4">
    <source>
        <dbReference type="Proteomes" id="UP001195769"/>
    </source>
</evidence>
<dbReference type="EMBL" id="JABBWK010000142">
    <property type="protein sequence ID" value="KAG1890516.1"/>
    <property type="molecule type" value="Genomic_DNA"/>
</dbReference>
<dbReference type="Proteomes" id="UP001195769">
    <property type="component" value="Unassembled WGS sequence"/>
</dbReference>
<organism evidence="3 4">
    <name type="scientific">Suillus fuscotomentosus</name>
    <dbReference type="NCBI Taxonomy" id="1912939"/>
    <lineage>
        <taxon>Eukaryota</taxon>
        <taxon>Fungi</taxon>
        <taxon>Dikarya</taxon>
        <taxon>Basidiomycota</taxon>
        <taxon>Agaricomycotina</taxon>
        <taxon>Agaricomycetes</taxon>
        <taxon>Agaricomycetidae</taxon>
        <taxon>Boletales</taxon>
        <taxon>Suillineae</taxon>
        <taxon>Suillaceae</taxon>
        <taxon>Suillus</taxon>
    </lineage>
</organism>
<dbReference type="GeneID" id="64670420"/>
<name>A0AAD4DQT0_9AGAM</name>
<proteinExistence type="predicted"/>
<dbReference type="AlphaFoldDB" id="A0AAD4DQT0"/>
<dbReference type="InterPro" id="IPR040898">
    <property type="entry name" value="CxC6"/>
</dbReference>